<reference evidence="1 2" key="1">
    <citation type="submission" date="2023-02" db="EMBL/GenBank/DDBJ databases">
        <title>LHISI_Scaffold_Assembly.</title>
        <authorList>
            <person name="Stuart O.P."/>
            <person name="Cleave R."/>
            <person name="Magrath M.J.L."/>
            <person name="Mikheyev A.S."/>
        </authorList>
    </citation>
    <scope>NUCLEOTIDE SEQUENCE [LARGE SCALE GENOMIC DNA]</scope>
    <source>
        <strain evidence="1">Daus_M_001</strain>
        <tissue evidence="1">Leg muscle</tissue>
    </source>
</reference>
<sequence length="152" mass="17106">MRGQGHENGVNMRRKCGDAQSRILNMNPQAFFVPCTHAFNFVVADAALACHEAIGEIYYALYELSIDPRTDAFGKNTALSLARKLKSFKFVCCLSVSHAILFRINMVRKVLQRENMDISTAVELIAKIKSFLEHMRSDKGFEEAMLDAKETA</sequence>
<dbReference type="Proteomes" id="UP001159363">
    <property type="component" value="Chromosome 7"/>
</dbReference>
<keyword evidence="2" id="KW-1185">Reference proteome</keyword>
<proteinExistence type="predicted"/>
<evidence type="ECO:0000313" key="2">
    <source>
        <dbReference type="Proteomes" id="UP001159363"/>
    </source>
</evidence>
<name>A0ABQ9GYW1_9NEOP</name>
<gene>
    <name evidence="1" type="ORF">PR048_021693</name>
</gene>
<evidence type="ECO:0000313" key="1">
    <source>
        <dbReference type="EMBL" id="KAJ8877239.1"/>
    </source>
</evidence>
<accession>A0ABQ9GYW1</accession>
<organism evidence="1 2">
    <name type="scientific">Dryococelus australis</name>
    <dbReference type="NCBI Taxonomy" id="614101"/>
    <lineage>
        <taxon>Eukaryota</taxon>
        <taxon>Metazoa</taxon>
        <taxon>Ecdysozoa</taxon>
        <taxon>Arthropoda</taxon>
        <taxon>Hexapoda</taxon>
        <taxon>Insecta</taxon>
        <taxon>Pterygota</taxon>
        <taxon>Neoptera</taxon>
        <taxon>Polyneoptera</taxon>
        <taxon>Phasmatodea</taxon>
        <taxon>Verophasmatodea</taxon>
        <taxon>Anareolatae</taxon>
        <taxon>Phasmatidae</taxon>
        <taxon>Eurycanthinae</taxon>
        <taxon>Dryococelus</taxon>
    </lineage>
</organism>
<dbReference type="PANTHER" id="PTHR45749:SF35">
    <property type="entry name" value="AC-LIKE TRANSPOSASE-RELATED"/>
    <property type="match status" value="1"/>
</dbReference>
<protein>
    <submittedName>
        <fullName evidence="1">Uncharacterized protein</fullName>
    </submittedName>
</protein>
<comment type="caution">
    <text evidence="1">The sequence shown here is derived from an EMBL/GenBank/DDBJ whole genome shotgun (WGS) entry which is preliminary data.</text>
</comment>
<dbReference type="PANTHER" id="PTHR45749">
    <property type="match status" value="1"/>
</dbReference>
<dbReference type="EMBL" id="JARBHB010000008">
    <property type="protein sequence ID" value="KAJ8877239.1"/>
    <property type="molecule type" value="Genomic_DNA"/>
</dbReference>